<name>A0ABM7Q277_9GAMM</name>
<reference evidence="1 2" key="1">
    <citation type="submission" date="2021-03" db="EMBL/GenBank/DDBJ databases">
        <title>Complete Genome Sequences of Two Lysobacter Strains Isolated from Sea Water (Lysobacter caseinilyticus) and Soil (Lysobacter helvus) in South Korea.</title>
        <authorList>
            <person name="Watanabe Y."/>
            <person name="Arakawa K."/>
        </authorList>
    </citation>
    <scope>NUCLEOTIDE SEQUENCE [LARGE SCALE GENOMIC DNA]</scope>
    <source>
        <strain evidence="1 2">KVB24</strain>
    </source>
</reference>
<organism evidence="1 2">
    <name type="scientific">Noviluteimonas caseinilytica</name>
    <dbReference type="NCBI Taxonomy" id="2675101"/>
    <lineage>
        <taxon>Bacteria</taxon>
        <taxon>Pseudomonadati</taxon>
        <taxon>Pseudomonadota</taxon>
        <taxon>Gammaproteobacteria</taxon>
        <taxon>Lysobacterales</taxon>
        <taxon>Lysobacteraceae</taxon>
        <taxon>Noviluteimonas</taxon>
    </lineage>
</organism>
<evidence type="ECO:0008006" key="3">
    <source>
        <dbReference type="Google" id="ProtNLM"/>
    </source>
</evidence>
<evidence type="ECO:0000313" key="2">
    <source>
        <dbReference type="Proteomes" id="UP000681317"/>
    </source>
</evidence>
<gene>
    <name evidence="1" type="ORF">LYSCAS_03780</name>
</gene>
<keyword evidence="2" id="KW-1185">Reference proteome</keyword>
<sequence length="235" mass="25516">MLLAVLASPAARAAEPAANHATASPAVAYQLDEIIRDTQRSSASPQKIDLVWWLPAEFWMAATAADKKVADSEKQAIIELFREYTVVGVVVGDMGTIGVQKFRSEAEVRADLHLVDPAGREYTALPPDQVDKQLALMLQILKPMLASVVGEMGNNLNFYVFPGKAKDGKRTADPLAEGKLVVKLFDETYPFRLPLGSVLPARFDPATGERFPGSYRFNPFTGAQLNTRAAPSGSQ</sequence>
<accession>A0ABM7Q277</accession>
<dbReference type="EMBL" id="AP024545">
    <property type="protein sequence ID" value="BCT91354.1"/>
    <property type="molecule type" value="Genomic_DNA"/>
</dbReference>
<dbReference type="Proteomes" id="UP000681317">
    <property type="component" value="Chromosome"/>
</dbReference>
<proteinExistence type="predicted"/>
<protein>
    <recommendedName>
        <fullName evidence="3">DUF2612 domain-containing protein</fullName>
    </recommendedName>
</protein>
<evidence type="ECO:0000313" key="1">
    <source>
        <dbReference type="EMBL" id="BCT91354.1"/>
    </source>
</evidence>